<dbReference type="PROSITE" id="PS50003">
    <property type="entry name" value="PH_DOMAIN"/>
    <property type="match status" value="1"/>
</dbReference>
<dbReference type="GO" id="GO:0009966">
    <property type="term" value="P:regulation of signal transduction"/>
    <property type="evidence" value="ECO:0007669"/>
    <property type="project" value="TreeGrafter"/>
</dbReference>
<evidence type="ECO:0000256" key="2">
    <source>
        <dbReference type="ARBA" id="ARBA00010187"/>
    </source>
</evidence>
<comment type="caution">
    <text evidence="7">The sequence shown here is derived from an EMBL/GenBank/DDBJ whole genome shotgun (WGS) entry which is preliminary data.</text>
</comment>
<comment type="similarity">
    <text evidence="2">Belongs to the MELT/VEPH family.</text>
</comment>
<feature type="compositionally biased region" description="Polar residues" evidence="5">
    <location>
        <begin position="486"/>
        <end position="503"/>
    </location>
</feature>
<name>A0A9Q0M709_BLOTA</name>
<evidence type="ECO:0000256" key="1">
    <source>
        <dbReference type="ARBA" id="ARBA00004413"/>
    </source>
</evidence>
<dbReference type="InterPro" id="IPR039888">
    <property type="entry name" value="Melted-like"/>
</dbReference>
<dbReference type="Proteomes" id="UP001142055">
    <property type="component" value="Chromosome 2"/>
</dbReference>
<organism evidence="7 8">
    <name type="scientific">Blomia tropicalis</name>
    <name type="common">Mite</name>
    <dbReference type="NCBI Taxonomy" id="40697"/>
    <lineage>
        <taxon>Eukaryota</taxon>
        <taxon>Metazoa</taxon>
        <taxon>Ecdysozoa</taxon>
        <taxon>Arthropoda</taxon>
        <taxon>Chelicerata</taxon>
        <taxon>Arachnida</taxon>
        <taxon>Acari</taxon>
        <taxon>Acariformes</taxon>
        <taxon>Sarcoptiformes</taxon>
        <taxon>Astigmata</taxon>
        <taxon>Glycyphagoidea</taxon>
        <taxon>Echimyopodidae</taxon>
        <taxon>Blomia</taxon>
    </lineage>
</organism>
<evidence type="ECO:0000256" key="3">
    <source>
        <dbReference type="ARBA" id="ARBA00022475"/>
    </source>
</evidence>
<dbReference type="AlphaFoldDB" id="A0A9Q0M709"/>
<keyword evidence="4" id="KW-0472">Membrane</keyword>
<dbReference type="PANTHER" id="PTHR21630:SF10">
    <property type="entry name" value="VENTRICULAR ZONE-EXPRESSED PH DOMAIN-CONTAINING PROTEIN HOMOLOG 1"/>
    <property type="match status" value="1"/>
</dbReference>
<comment type="subcellular location">
    <subcellularLocation>
        <location evidence="1">Cell membrane</location>
        <topology evidence="1">Peripheral membrane protein</topology>
        <orientation evidence="1">Cytoplasmic side</orientation>
    </subcellularLocation>
</comment>
<keyword evidence="3" id="KW-1003">Cell membrane</keyword>
<evidence type="ECO:0000259" key="6">
    <source>
        <dbReference type="PROSITE" id="PS50003"/>
    </source>
</evidence>
<protein>
    <recommendedName>
        <fullName evidence="6">PH domain-containing protein</fullName>
    </recommendedName>
</protein>
<feature type="region of interest" description="Disordered" evidence="5">
    <location>
        <begin position="486"/>
        <end position="516"/>
    </location>
</feature>
<feature type="compositionally biased region" description="Low complexity" evidence="5">
    <location>
        <begin position="504"/>
        <end position="516"/>
    </location>
</feature>
<keyword evidence="8" id="KW-1185">Reference proteome</keyword>
<accession>A0A9Q0M709</accession>
<dbReference type="EMBL" id="JAPWDV010000002">
    <property type="protein sequence ID" value="KAJ6221103.1"/>
    <property type="molecule type" value="Genomic_DNA"/>
</dbReference>
<dbReference type="Gene3D" id="2.30.29.30">
    <property type="entry name" value="Pleckstrin-homology domain (PH domain)/Phosphotyrosine-binding domain (PTB)"/>
    <property type="match status" value="1"/>
</dbReference>
<dbReference type="OMA" id="WIRIMLL"/>
<feature type="domain" description="PH" evidence="6">
    <location>
        <begin position="766"/>
        <end position="865"/>
    </location>
</feature>
<dbReference type="GO" id="GO:0010314">
    <property type="term" value="F:phosphatidylinositol-5-phosphate binding"/>
    <property type="evidence" value="ECO:0007669"/>
    <property type="project" value="TreeGrafter"/>
</dbReference>
<evidence type="ECO:0000313" key="7">
    <source>
        <dbReference type="EMBL" id="KAJ6221103.1"/>
    </source>
</evidence>
<evidence type="ECO:0000256" key="4">
    <source>
        <dbReference type="ARBA" id="ARBA00023136"/>
    </source>
</evidence>
<reference evidence="7" key="1">
    <citation type="submission" date="2022-12" db="EMBL/GenBank/DDBJ databases">
        <title>Genome assemblies of Blomia tropicalis.</title>
        <authorList>
            <person name="Cui Y."/>
        </authorList>
    </citation>
    <scope>NUCLEOTIDE SEQUENCE</scope>
    <source>
        <tissue evidence="7">Adult mites</tissue>
    </source>
</reference>
<dbReference type="InterPro" id="IPR016024">
    <property type="entry name" value="ARM-type_fold"/>
</dbReference>
<evidence type="ECO:0000313" key="8">
    <source>
        <dbReference type="Proteomes" id="UP001142055"/>
    </source>
</evidence>
<dbReference type="Pfam" id="PF00169">
    <property type="entry name" value="PH"/>
    <property type="match status" value="1"/>
</dbReference>
<dbReference type="PANTHER" id="PTHR21630">
    <property type="entry name" value="VEPH-A/MELTED"/>
    <property type="match status" value="1"/>
</dbReference>
<dbReference type="SMART" id="SM00233">
    <property type="entry name" value="PH"/>
    <property type="match status" value="1"/>
</dbReference>
<dbReference type="GO" id="GO:0005886">
    <property type="term" value="C:plasma membrane"/>
    <property type="evidence" value="ECO:0007669"/>
    <property type="project" value="UniProtKB-SubCell"/>
</dbReference>
<dbReference type="SUPFAM" id="SSF50729">
    <property type="entry name" value="PH domain-like"/>
    <property type="match status" value="1"/>
</dbReference>
<sequence>MHQLFVEVLSKKDLSRAGELFAIDDRSIVGDLSELLSTIQRISSSPNFIDRHNDQSVVEICLTRIISAIRDTNTIEEHSGALVSLLDSCLLHDLTPTNRDQDPPHAKIASEVVSCIFLNHSKKSVMCLAVPVAVKLLHRGNKELSRNLSSYLSLAAINNADILAPHIQPIIDSIISGNYSLVRVLSKIYVINKDAIHDHIMALVCLLPQCGISEKSSLLNLFALISKNKSSILEYNLPQLSDCLSHPQTAYTTLQIFLDIANNNSRPFVDYINKVISACEIQSGMVSIAAEFLGIVGKLSINKAQDCVRFLAGQLAKSDLGTTITLLRQIKSIVEVYPSILPTFISGIIAQTENSTSSTVQSYLQQLNTLNSSSNGLTATTTRHAITNDPLMLHRSSTHHVNNLNLNSVKNSFLSSDISSSLISTPQHPQQPMIGHKSGGKLTTNGFHILHRSIPRLHLVSNGSGQQQNSSNVHRSLTALVASNSYSTSNSRHGVNRMSVESVSTAATPSSSQKSASSSYLLALQEKELASKSSKNVNSSIDSQLQQQIHHMNISSSSSSSHYNLKNSKNELMSHVNNCGGSSRREKNTNHLIGNMPILPIETNLNDLNETSKTNENRMSVFEPYPMRDAVQHFCEKHIDKIKTYMQKVFVKIPLPIKCTIEEKKSKKLARIYFSCQTKNDNCLYTKTYFVMKTKNARIWIHLMFLALQARAKSALCTPKDQEILIEELRSYRYFDVFKFNAIVQLWGCYLCNHPDKANGFLKNNEPVIEGQLKEKKGKWKIFRRWRTRYFTLSGVHLYRDENGEKDGQPVEVGKVQSVRAVGNTRGRTIPKAFEIFANDKTFVLKAKNNQNNQEWMQCLSIAMAQSQAKDK</sequence>
<dbReference type="InterPro" id="IPR001849">
    <property type="entry name" value="PH_domain"/>
</dbReference>
<dbReference type="InterPro" id="IPR011993">
    <property type="entry name" value="PH-like_dom_sf"/>
</dbReference>
<proteinExistence type="inferred from homology"/>
<gene>
    <name evidence="7" type="ORF">RDWZM_006915</name>
</gene>
<evidence type="ECO:0000256" key="5">
    <source>
        <dbReference type="SAM" id="MobiDB-lite"/>
    </source>
</evidence>
<dbReference type="SUPFAM" id="SSF48371">
    <property type="entry name" value="ARM repeat"/>
    <property type="match status" value="1"/>
</dbReference>